<evidence type="ECO:0000313" key="2">
    <source>
        <dbReference type="Proteomes" id="UP001217838"/>
    </source>
</evidence>
<dbReference type="EMBL" id="JAQNDN010000028">
    <property type="protein sequence ID" value="MDC0675695.1"/>
    <property type="molecule type" value="Genomic_DNA"/>
</dbReference>
<evidence type="ECO:0000313" key="1">
    <source>
        <dbReference type="EMBL" id="MDC0675695.1"/>
    </source>
</evidence>
<gene>
    <name evidence="1" type="ORF">POL58_48655</name>
</gene>
<sequence>MQQGEQAELVTMSIGAEGLEIAGQAVAARAEGMDLVWSGGPSALAEGRVTLGLDPITLRPLLHGRATSKRSAPAALRGMGVIDEDTARTLLDGSSRLGLPEWAWRHWSRSWWERAPRVGSSCGRATSALRPTSPVCSEC</sequence>
<dbReference type="Proteomes" id="UP001217838">
    <property type="component" value="Unassembled WGS sequence"/>
</dbReference>
<dbReference type="RefSeq" id="WP_272011081.1">
    <property type="nucleotide sequence ID" value="NZ_JAQNDN010000028.1"/>
</dbReference>
<keyword evidence="2" id="KW-1185">Reference proteome</keyword>
<comment type="caution">
    <text evidence="1">The sequence shown here is derived from an EMBL/GenBank/DDBJ whole genome shotgun (WGS) entry which is preliminary data.</text>
</comment>
<accession>A0ABT5BNF9</accession>
<protein>
    <submittedName>
        <fullName evidence="1">Uncharacterized protein</fullName>
    </submittedName>
</protein>
<proteinExistence type="predicted"/>
<reference evidence="1 2" key="1">
    <citation type="submission" date="2022-11" db="EMBL/GenBank/DDBJ databases">
        <title>Minimal conservation of predation-associated metabolite biosynthetic gene clusters underscores biosynthetic potential of Myxococcota including descriptions for ten novel species: Archangium lansinium sp. nov., Myxococcus landrumus sp. nov., Nannocystis bai.</title>
        <authorList>
            <person name="Ahearne A."/>
            <person name="Stevens C."/>
            <person name="Dowd S."/>
        </authorList>
    </citation>
    <scope>NUCLEOTIDE SEQUENCE [LARGE SCALE GENOMIC DNA]</scope>
    <source>
        <strain evidence="1 2">NCELM</strain>
    </source>
</reference>
<name>A0ABT5BNF9_9BACT</name>
<organism evidence="1 2">
    <name type="scientific">Nannocystis radixulma</name>
    <dbReference type="NCBI Taxonomy" id="2995305"/>
    <lineage>
        <taxon>Bacteria</taxon>
        <taxon>Pseudomonadati</taxon>
        <taxon>Myxococcota</taxon>
        <taxon>Polyangia</taxon>
        <taxon>Nannocystales</taxon>
        <taxon>Nannocystaceae</taxon>
        <taxon>Nannocystis</taxon>
    </lineage>
</organism>